<dbReference type="RefSeq" id="WP_123177720.1">
    <property type="nucleotide sequence ID" value="NZ_QWDD01000001.1"/>
</dbReference>
<evidence type="ECO:0000313" key="3">
    <source>
        <dbReference type="Proteomes" id="UP000268623"/>
    </source>
</evidence>
<dbReference type="InterPro" id="IPR018964">
    <property type="entry name" value="Phage_phiJL001_Gp84_C"/>
</dbReference>
<name>A0A3M9XV20_9HYPH</name>
<evidence type="ECO:0000313" key="2">
    <source>
        <dbReference type="EMBL" id="RNJ51881.1"/>
    </source>
</evidence>
<organism evidence="2 3">
    <name type="scientific">Methylocystis hirsuta</name>
    <dbReference type="NCBI Taxonomy" id="369798"/>
    <lineage>
        <taxon>Bacteria</taxon>
        <taxon>Pseudomonadati</taxon>
        <taxon>Pseudomonadota</taxon>
        <taxon>Alphaproteobacteria</taxon>
        <taxon>Hyphomicrobiales</taxon>
        <taxon>Methylocystaceae</taxon>
        <taxon>Methylocystis</taxon>
    </lineage>
</organism>
<accession>A0A3M9XV20</accession>
<dbReference type="OrthoDB" id="1633386at2"/>
<proteinExistence type="predicted"/>
<gene>
    <name evidence="2" type="ORF">D1O30_17855</name>
</gene>
<reference evidence="2 3" key="1">
    <citation type="submission" date="2018-08" db="EMBL/GenBank/DDBJ databases">
        <title>Genome sequence of Methylocystis hirsuta CSC1, a methanotroph able to accumulate PHAs.</title>
        <authorList>
            <person name="Bordel S."/>
            <person name="Rodriguez E."/>
            <person name="Gancedo J."/>
            <person name="Munoz R."/>
        </authorList>
    </citation>
    <scope>NUCLEOTIDE SEQUENCE [LARGE SCALE GENOMIC DNA]</scope>
    <source>
        <strain evidence="2 3">CSC1</strain>
    </source>
</reference>
<dbReference type="EMBL" id="QWDD01000001">
    <property type="protein sequence ID" value="RNJ51881.1"/>
    <property type="molecule type" value="Genomic_DNA"/>
</dbReference>
<dbReference type="Pfam" id="PF09931">
    <property type="entry name" value="Phage_phiJL001_Gp84_N"/>
    <property type="match status" value="1"/>
</dbReference>
<dbReference type="Proteomes" id="UP000268623">
    <property type="component" value="Unassembled WGS sequence"/>
</dbReference>
<dbReference type="AlphaFoldDB" id="A0A3M9XV20"/>
<dbReference type="InterPro" id="IPR011928">
    <property type="entry name" value="Phage_phiJL001_Gp84"/>
</dbReference>
<evidence type="ECO:0000259" key="1">
    <source>
        <dbReference type="Pfam" id="PF09356"/>
    </source>
</evidence>
<comment type="caution">
    <text evidence="2">The sequence shown here is derived from an EMBL/GenBank/DDBJ whole genome shotgun (WGS) entry which is preliminary data.</text>
</comment>
<dbReference type="NCBIfam" id="TIGR02218">
    <property type="entry name" value="phg_TIGR02218"/>
    <property type="match status" value="1"/>
</dbReference>
<feature type="domain" description="Bacteriophage phiJL001 Gp84 C-terminal" evidence="1">
    <location>
        <begin position="194"/>
        <end position="276"/>
    </location>
</feature>
<dbReference type="Pfam" id="PF09356">
    <property type="entry name" value="Phage_BR0599"/>
    <property type="match status" value="1"/>
</dbReference>
<keyword evidence="3" id="KW-1185">Reference proteome</keyword>
<sequence length="296" mass="31497">MLSLSPSMQAKLDQRATTFCHCWRVARNDATAMGFTDHDRDLTFNGVTFRANTGLSASQLESGVGFAPGTGEAAGALSDESLTEADLLNGLYDGASVETWLVDWTNVIDRALLDIATIGEIRRGEMAFAAELRSSAHLFDQQQGRAFQRSCSANLGDARCGFDVMAPGFHATSVIAAFVGGAIDMDLSETFDSGFFAGGALTFTSGVNENARFTIKSHRQTNLRATVTLWTPPGGAILAGDAVLLTAGCDKSPTACRLTFDNIVNFRGFPHMPGNDRIIAYPSALAPAMDGGSFFR</sequence>
<protein>
    <submittedName>
        <fullName evidence="2">DUF2163 domain-containing protein</fullName>
    </submittedName>
</protein>